<sequence>MSTEIRNTSHPRITFLQGTALIFGTNIGAGILSLPYATRNGGYLALAISLVVAGFITTISMLFVAEASLRTKEPLQLSGLAEKYLGQTGRWLTFISVTILGVAALTAYAAGSGTILHELLGIPPIAGTLIFFGIGTAVILKGLEATGLVEGILTSGMAIVVGILCIWTFIGPGIDLMNLWVLRPYFIVPVMNMVMFIFIGQFVVPELARGLEDRPWLLPRAVVAGMSAVGFTIALVSFTALGLLGMNVDEVVTVSWGQILGPVAYYMANIFALIAMLTSLVTIGYSSMRNITDLCHWREDGVHRIMAVAWAMLPPIVISIAGWGGIVSVMTYAGGFSGAIMSIMPVWLLRKARQQGDRKPGWVNTWQTSPIFTIPLVALFSLAFIYSALLTLDLVPAGWN</sequence>
<evidence type="ECO:0000256" key="2">
    <source>
        <dbReference type="ARBA" id="ARBA00022448"/>
    </source>
</evidence>
<keyword evidence="8" id="KW-0472">Membrane</keyword>
<proteinExistence type="predicted"/>
<evidence type="ECO:0000256" key="7">
    <source>
        <dbReference type="ARBA" id="ARBA00022989"/>
    </source>
</evidence>
<gene>
    <name evidence="9" type="ORF">GP475_00450</name>
</gene>
<organism evidence="9 10">
    <name type="scientific">Corynebacterium poyangense</name>
    <dbReference type="NCBI Taxonomy" id="2684405"/>
    <lineage>
        <taxon>Bacteria</taxon>
        <taxon>Bacillati</taxon>
        <taxon>Actinomycetota</taxon>
        <taxon>Actinomycetes</taxon>
        <taxon>Mycobacteriales</taxon>
        <taxon>Corynebacteriaceae</taxon>
        <taxon>Corynebacterium</taxon>
    </lineage>
</organism>
<dbReference type="AlphaFoldDB" id="A0A7H0SL44"/>
<dbReference type="PANTHER" id="PTHR32195:SF26">
    <property type="entry name" value="TRYPTOPHAN OR TYROSINE TRANSPORTER PROTEIN"/>
    <property type="match status" value="1"/>
</dbReference>
<dbReference type="RefSeq" id="WP_187974724.1">
    <property type="nucleotide sequence ID" value="NZ_CP046884.1"/>
</dbReference>
<comment type="subcellular location">
    <subcellularLocation>
        <location evidence="1">Cell inner membrane</location>
        <topology evidence="1">Multi-pass membrane protein</topology>
    </subcellularLocation>
</comment>
<dbReference type="KEGG" id="cpoy:GP475_00450"/>
<dbReference type="EMBL" id="CP046884">
    <property type="protein sequence ID" value="QNQ89269.1"/>
    <property type="molecule type" value="Genomic_DNA"/>
</dbReference>
<evidence type="ECO:0000256" key="4">
    <source>
        <dbReference type="ARBA" id="ARBA00022519"/>
    </source>
</evidence>
<name>A0A7H0SL44_9CORY</name>
<keyword evidence="2" id="KW-0813">Transport</keyword>
<keyword evidence="3" id="KW-1003">Cell membrane</keyword>
<keyword evidence="7" id="KW-1133">Transmembrane helix</keyword>
<dbReference type="Proteomes" id="UP000516320">
    <property type="component" value="Chromosome"/>
</dbReference>
<evidence type="ECO:0000313" key="9">
    <source>
        <dbReference type="EMBL" id="QNQ89269.1"/>
    </source>
</evidence>
<dbReference type="InterPro" id="IPR013059">
    <property type="entry name" value="Trp_tyr_transpt"/>
</dbReference>
<keyword evidence="10" id="KW-1185">Reference proteome</keyword>
<keyword evidence="4" id="KW-0997">Cell inner membrane</keyword>
<reference evidence="9 10" key="1">
    <citation type="submission" date="2019-12" db="EMBL/GenBank/DDBJ databases">
        <title>Corynebacterium sp. nov., isolated from feces of the Anser Albifrons in China.</title>
        <authorList>
            <person name="Liu Q."/>
        </authorList>
    </citation>
    <scope>NUCLEOTIDE SEQUENCE [LARGE SCALE GENOMIC DNA]</scope>
    <source>
        <strain evidence="9 10">4H37-19</strain>
    </source>
</reference>
<dbReference type="Pfam" id="PF03222">
    <property type="entry name" value="Trp_Tyr_perm"/>
    <property type="match status" value="1"/>
</dbReference>
<dbReference type="GO" id="GO:0015173">
    <property type="term" value="F:aromatic amino acid transmembrane transporter activity"/>
    <property type="evidence" value="ECO:0007669"/>
    <property type="project" value="InterPro"/>
</dbReference>
<evidence type="ECO:0000256" key="5">
    <source>
        <dbReference type="ARBA" id="ARBA00022692"/>
    </source>
</evidence>
<dbReference type="PANTHER" id="PTHR32195">
    <property type="entry name" value="OS07G0662800 PROTEIN"/>
    <property type="match status" value="1"/>
</dbReference>
<evidence type="ECO:0000256" key="1">
    <source>
        <dbReference type="ARBA" id="ARBA00004429"/>
    </source>
</evidence>
<dbReference type="InterPro" id="IPR018227">
    <property type="entry name" value="Amino_acid_transport_2"/>
</dbReference>
<accession>A0A7H0SL44</accession>
<evidence type="ECO:0000313" key="10">
    <source>
        <dbReference type="Proteomes" id="UP000516320"/>
    </source>
</evidence>
<evidence type="ECO:0000256" key="6">
    <source>
        <dbReference type="ARBA" id="ARBA00022970"/>
    </source>
</evidence>
<keyword evidence="5" id="KW-0812">Transmembrane</keyword>
<dbReference type="Gene3D" id="1.20.1740.10">
    <property type="entry name" value="Amino acid/polyamine transporter I"/>
    <property type="match status" value="1"/>
</dbReference>
<dbReference type="GO" id="GO:0005886">
    <property type="term" value="C:plasma membrane"/>
    <property type="evidence" value="ECO:0007669"/>
    <property type="project" value="UniProtKB-SubCell"/>
</dbReference>
<dbReference type="GO" id="GO:0003333">
    <property type="term" value="P:amino acid transmembrane transport"/>
    <property type="evidence" value="ECO:0007669"/>
    <property type="project" value="InterPro"/>
</dbReference>
<dbReference type="PRINTS" id="PR00166">
    <property type="entry name" value="AROAAPRMEASE"/>
</dbReference>
<evidence type="ECO:0000256" key="8">
    <source>
        <dbReference type="ARBA" id="ARBA00023136"/>
    </source>
</evidence>
<keyword evidence="6" id="KW-0029">Amino-acid transport</keyword>
<protein>
    <submittedName>
        <fullName evidence="9">Amino acid permease</fullName>
    </submittedName>
</protein>
<evidence type="ECO:0000256" key="3">
    <source>
        <dbReference type="ARBA" id="ARBA00022475"/>
    </source>
</evidence>